<feature type="region of interest" description="Disordered" evidence="1">
    <location>
        <begin position="57"/>
        <end position="82"/>
    </location>
</feature>
<gene>
    <name evidence="2" type="ORF">OUZ56_024235</name>
</gene>
<accession>A0ABR0B0E3</accession>
<feature type="compositionally biased region" description="Basic residues" evidence="1">
    <location>
        <begin position="58"/>
        <end position="73"/>
    </location>
</feature>
<protein>
    <submittedName>
        <fullName evidence="2">Uncharacterized protein</fullName>
    </submittedName>
</protein>
<dbReference type="Proteomes" id="UP001234178">
    <property type="component" value="Unassembled WGS sequence"/>
</dbReference>
<dbReference type="EMBL" id="JAOYFB010000039">
    <property type="protein sequence ID" value="KAK4030848.1"/>
    <property type="molecule type" value="Genomic_DNA"/>
</dbReference>
<name>A0ABR0B0E3_9CRUS</name>
<evidence type="ECO:0000313" key="3">
    <source>
        <dbReference type="Proteomes" id="UP001234178"/>
    </source>
</evidence>
<sequence length="103" mass="11865">MENNYSYEDILQPLSPGNIADPFLPSSVDKVSTIKKHNDTTQMIHHDTITEDDSVRAMHVHHPRPRRIRRPRNRNNLMSPDARNVVEGSLRVTVTGSNNKNRR</sequence>
<comment type="caution">
    <text evidence="2">The sequence shown here is derived from an EMBL/GenBank/DDBJ whole genome shotgun (WGS) entry which is preliminary data.</text>
</comment>
<evidence type="ECO:0000256" key="1">
    <source>
        <dbReference type="SAM" id="MobiDB-lite"/>
    </source>
</evidence>
<organism evidence="2 3">
    <name type="scientific">Daphnia magna</name>
    <dbReference type="NCBI Taxonomy" id="35525"/>
    <lineage>
        <taxon>Eukaryota</taxon>
        <taxon>Metazoa</taxon>
        <taxon>Ecdysozoa</taxon>
        <taxon>Arthropoda</taxon>
        <taxon>Crustacea</taxon>
        <taxon>Branchiopoda</taxon>
        <taxon>Diplostraca</taxon>
        <taxon>Cladocera</taxon>
        <taxon>Anomopoda</taxon>
        <taxon>Daphniidae</taxon>
        <taxon>Daphnia</taxon>
    </lineage>
</organism>
<reference evidence="2 3" key="1">
    <citation type="journal article" date="2023" name="Nucleic Acids Res.">
        <title>The hologenome of Daphnia magna reveals possible DNA methylation and microbiome-mediated evolution of the host genome.</title>
        <authorList>
            <person name="Chaturvedi A."/>
            <person name="Li X."/>
            <person name="Dhandapani V."/>
            <person name="Marshall H."/>
            <person name="Kissane S."/>
            <person name="Cuenca-Cambronero M."/>
            <person name="Asole G."/>
            <person name="Calvet F."/>
            <person name="Ruiz-Romero M."/>
            <person name="Marangio P."/>
            <person name="Guigo R."/>
            <person name="Rago D."/>
            <person name="Mirbahai L."/>
            <person name="Eastwood N."/>
            <person name="Colbourne J.K."/>
            <person name="Zhou J."/>
            <person name="Mallon E."/>
            <person name="Orsini L."/>
        </authorList>
    </citation>
    <scope>NUCLEOTIDE SEQUENCE [LARGE SCALE GENOMIC DNA]</scope>
    <source>
        <strain evidence="2">LRV0_1</strain>
    </source>
</reference>
<proteinExistence type="predicted"/>
<evidence type="ECO:0000313" key="2">
    <source>
        <dbReference type="EMBL" id="KAK4030848.1"/>
    </source>
</evidence>
<keyword evidence="3" id="KW-1185">Reference proteome</keyword>